<comment type="caution">
    <text evidence="2">The sequence shown here is derived from an EMBL/GenBank/DDBJ whole genome shotgun (WGS) entry which is preliminary data.</text>
</comment>
<dbReference type="AlphaFoldDB" id="A0AAW0A980"/>
<accession>A0AAW0A980</accession>
<proteinExistence type="predicted"/>
<dbReference type="EMBL" id="JAWWNJ010000077">
    <property type="protein sequence ID" value="KAK7005683.1"/>
    <property type="molecule type" value="Genomic_DNA"/>
</dbReference>
<protein>
    <submittedName>
        <fullName evidence="2">Uncharacterized protein</fullName>
    </submittedName>
</protein>
<evidence type="ECO:0000313" key="3">
    <source>
        <dbReference type="Proteomes" id="UP001362999"/>
    </source>
</evidence>
<dbReference type="Proteomes" id="UP001362999">
    <property type="component" value="Unassembled WGS sequence"/>
</dbReference>
<keyword evidence="3" id="KW-1185">Reference proteome</keyword>
<name>A0AAW0A980_9AGAR</name>
<organism evidence="2 3">
    <name type="scientific">Favolaschia claudopus</name>
    <dbReference type="NCBI Taxonomy" id="2862362"/>
    <lineage>
        <taxon>Eukaryota</taxon>
        <taxon>Fungi</taxon>
        <taxon>Dikarya</taxon>
        <taxon>Basidiomycota</taxon>
        <taxon>Agaricomycotina</taxon>
        <taxon>Agaricomycetes</taxon>
        <taxon>Agaricomycetidae</taxon>
        <taxon>Agaricales</taxon>
        <taxon>Marasmiineae</taxon>
        <taxon>Mycenaceae</taxon>
        <taxon>Favolaschia</taxon>
    </lineage>
</organism>
<evidence type="ECO:0000313" key="2">
    <source>
        <dbReference type="EMBL" id="KAK7005683.1"/>
    </source>
</evidence>
<feature type="compositionally biased region" description="Basic residues" evidence="1">
    <location>
        <begin position="167"/>
        <end position="179"/>
    </location>
</feature>
<feature type="region of interest" description="Disordered" evidence="1">
    <location>
        <begin position="167"/>
        <end position="192"/>
    </location>
</feature>
<sequence>MAGSRPRPPPLRLDHLGINPADLVGKVLKSVRRSSAHPAISLGFEDGTNVQIRVDGYDPIHPGLPKALEMDSSLSDLFATDGAVDLIVTDCALITLLDKAFARPTNDQWDQNHLGIAFKFGRPAGEPGPTESGWHCVWAMLSDHDATTGECVFRTYDDVYIDHLQRSPRKQKHRARRKSGLSSESPVPPWPK</sequence>
<reference evidence="2 3" key="1">
    <citation type="journal article" date="2024" name="J Genomics">
        <title>Draft genome sequencing and assembly of Favolaschia claudopus CIRM-BRFM 2984 isolated from oak limbs.</title>
        <authorList>
            <person name="Navarro D."/>
            <person name="Drula E."/>
            <person name="Chaduli D."/>
            <person name="Cazenave R."/>
            <person name="Ahrendt S."/>
            <person name="Wang J."/>
            <person name="Lipzen A."/>
            <person name="Daum C."/>
            <person name="Barry K."/>
            <person name="Grigoriev I.V."/>
            <person name="Favel A."/>
            <person name="Rosso M.N."/>
            <person name="Martin F."/>
        </authorList>
    </citation>
    <scope>NUCLEOTIDE SEQUENCE [LARGE SCALE GENOMIC DNA]</scope>
    <source>
        <strain evidence="2 3">CIRM-BRFM 2984</strain>
    </source>
</reference>
<evidence type="ECO:0000256" key="1">
    <source>
        <dbReference type="SAM" id="MobiDB-lite"/>
    </source>
</evidence>
<gene>
    <name evidence="2" type="ORF">R3P38DRAFT_1714099</name>
</gene>